<organism evidence="2">
    <name type="scientific">Vibrio sp. HB236076</name>
    <dbReference type="NCBI Taxonomy" id="3232307"/>
    <lineage>
        <taxon>Bacteria</taxon>
        <taxon>Pseudomonadati</taxon>
        <taxon>Pseudomonadota</taxon>
        <taxon>Gammaproteobacteria</taxon>
        <taxon>Vibrionales</taxon>
        <taxon>Vibrionaceae</taxon>
        <taxon>Vibrio</taxon>
    </lineage>
</organism>
<dbReference type="InterPro" id="IPR020010">
    <property type="entry name" value="CHP03503"/>
</dbReference>
<dbReference type="NCBIfam" id="NF041940">
    <property type="entry name" value="choice_anch_X"/>
    <property type="match status" value="1"/>
</dbReference>
<feature type="transmembrane region" description="Helical" evidence="1">
    <location>
        <begin position="382"/>
        <end position="403"/>
    </location>
</feature>
<accession>A0AB39HI51</accession>
<dbReference type="RefSeq" id="WP_306101441.1">
    <property type="nucleotide sequence ID" value="NZ_CP162601.1"/>
</dbReference>
<evidence type="ECO:0000313" key="2">
    <source>
        <dbReference type="EMBL" id="XDK25899.1"/>
    </source>
</evidence>
<reference evidence="2" key="1">
    <citation type="submission" date="2024-07" db="EMBL/GenBank/DDBJ databases">
        <title>Genome Analysis of a Potential Novel Vibrio Species Secreting pH- and Thermo-stable Alginate Lyase and its Application in Producing Alginate Oligosaccharides.</title>
        <authorList>
            <person name="Huang H."/>
            <person name="Bao K."/>
        </authorList>
    </citation>
    <scope>NUCLEOTIDE SEQUENCE</scope>
    <source>
        <strain evidence="2">HB236076</strain>
    </source>
</reference>
<dbReference type="EMBL" id="CP162601">
    <property type="protein sequence ID" value="XDK25899.1"/>
    <property type="molecule type" value="Genomic_DNA"/>
</dbReference>
<keyword evidence="1" id="KW-0472">Membrane</keyword>
<evidence type="ECO:0000256" key="1">
    <source>
        <dbReference type="SAM" id="Phobius"/>
    </source>
</evidence>
<protein>
    <submittedName>
        <fullName evidence="2">TIGR03503 family protein</fullName>
    </submittedName>
</protein>
<dbReference type="NCBIfam" id="TIGR03503">
    <property type="entry name" value="TIGR03503 family protein"/>
    <property type="match status" value="1"/>
</dbReference>
<dbReference type="AlphaFoldDB" id="A0AB39HI51"/>
<sequence length="422" mass="47592">MSLATIVKRWRVFCGVILLVWASSAWPSEATLSLLDNRFRVDPTIKQITFLVYRAKNSQPVVLVRPDGQKYYAWQTYDDVKWYQESDLDIISVDNPMPGPWQAVGKVTPKNNIKLVTDLQLYTDDFPANLYQGESLKFTARLLSNDKPLNLRDFLDRVNLKVTFTKYVENEDSLAKDAKPIPVVMGTFTDDGQGLDEYPGDGVFTVNLPIEIEPGKYRARITSQNGVFLRAQEQTVLVYPTPITATFVQARQAQNNHQISIRGEAGMIAKGSLLTHMETSGPNGYLDQKEGQAGSESLGINLTFANLDQPGEYHWQGKVFANDEATGRALSFELPSHSYSVVEEIDFSEIRAEQERIAEQEKQKALEDAIIAKRAKDRQQSLIYIAVGNVVVVILVLLVWFIVRKIRAKKTLKEELAFNTPE</sequence>
<gene>
    <name evidence="2" type="ORF">AB0763_04455</name>
</gene>
<dbReference type="KEGG" id="vih:AB0763_04455"/>
<name>A0AB39HI51_9VIBR</name>
<keyword evidence="1" id="KW-0812">Transmembrane</keyword>
<proteinExistence type="predicted"/>
<keyword evidence="1" id="KW-1133">Transmembrane helix</keyword>